<dbReference type="Gene3D" id="1.10.390.10">
    <property type="entry name" value="Neutral Protease Domain 2"/>
    <property type="match status" value="1"/>
</dbReference>
<evidence type="ECO:0000256" key="4">
    <source>
        <dbReference type="ARBA" id="ARBA00022670"/>
    </source>
</evidence>
<protein>
    <recommendedName>
        <fullName evidence="12">Aminopeptidase</fullName>
        <ecNumber evidence="12">3.4.11.-</ecNumber>
    </recommendedName>
</protein>
<evidence type="ECO:0000256" key="3">
    <source>
        <dbReference type="ARBA" id="ARBA00022438"/>
    </source>
</evidence>
<dbReference type="FunFam" id="1.10.390.10:FF:000001">
    <property type="entry name" value="Aminopeptidase"/>
    <property type="match status" value="1"/>
</dbReference>
<feature type="active site" description="Proton acceptor" evidence="9">
    <location>
        <position position="307"/>
    </location>
</feature>
<comment type="similarity">
    <text evidence="2 12">Belongs to the peptidase M1 family.</text>
</comment>
<dbReference type="GO" id="GO:0005886">
    <property type="term" value="C:plasma membrane"/>
    <property type="evidence" value="ECO:0007669"/>
    <property type="project" value="UniProtKB-SubCell"/>
</dbReference>
<feature type="binding site" evidence="10">
    <location>
        <position position="310"/>
    </location>
    <ligand>
        <name>Zn(2+)</name>
        <dbReference type="ChEBI" id="CHEBI:29105"/>
        <note>catalytic</note>
    </ligand>
</feature>
<dbReference type="InterPro" id="IPR024571">
    <property type="entry name" value="ERAP1-like_C_dom"/>
</dbReference>
<keyword evidence="4 12" id="KW-0645">Protease</keyword>
<dbReference type="KEGG" id="goe:100897419"/>
<dbReference type="GO" id="GO:0005737">
    <property type="term" value="C:cytoplasm"/>
    <property type="evidence" value="ECO:0007669"/>
    <property type="project" value="TreeGrafter"/>
</dbReference>
<feature type="binding site" evidence="10">
    <location>
        <position position="329"/>
    </location>
    <ligand>
        <name>Zn(2+)</name>
        <dbReference type="ChEBI" id="CHEBI:29105"/>
        <note>catalytic</note>
    </ligand>
</feature>
<comment type="cofactor">
    <cofactor evidence="10 12">
        <name>Zn(2+)</name>
        <dbReference type="ChEBI" id="CHEBI:29105"/>
    </cofactor>
    <text evidence="10 12">Binds 1 zinc ion per subunit.</text>
</comment>
<evidence type="ECO:0000259" key="13">
    <source>
        <dbReference type="Pfam" id="PF01433"/>
    </source>
</evidence>
<dbReference type="PANTHER" id="PTHR11533">
    <property type="entry name" value="PROTEASE M1 ZINC METALLOPROTEASE"/>
    <property type="match status" value="1"/>
</dbReference>
<dbReference type="GO" id="GO:0043171">
    <property type="term" value="P:peptide catabolic process"/>
    <property type="evidence" value="ECO:0007669"/>
    <property type="project" value="TreeGrafter"/>
</dbReference>
<keyword evidence="5 10" id="KW-0479">Metal-binding</keyword>
<organism evidence="16 17">
    <name type="scientific">Galendromus occidentalis</name>
    <name type="common">western predatory mite</name>
    <dbReference type="NCBI Taxonomy" id="34638"/>
    <lineage>
        <taxon>Eukaryota</taxon>
        <taxon>Metazoa</taxon>
        <taxon>Ecdysozoa</taxon>
        <taxon>Arthropoda</taxon>
        <taxon>Chelicerata</taxon>
        <taxon>Arachnida</taxon>
        <taxon>Acari</taxon>
        <taxon>Parasitiformes</taxon>
        <taxon>Mesostigmata</taxon>
        <taxon>Gamasina</taxon>
        <taxon>Phytoseioidea</taxon>
        <taxon>Phytoseiidae</taxon>
        <taxon>Typhlodrominae</taxon>
        <taxon>Galendromus</taxon>
    </lineage>
</organism>
<dbReference type="SUPFAM" id="SSF63737">
    <property type="entry name" value="Leukotriene A4 hydrolase N-terminal domain"/>
    <property type="match status" value="1"/>
</dbReference>
<evidence type="ECO:0000256" key="7">
    <source>
        <dbReference type="ARBA" id="ARBA00022833"/>
    </source>
</evidence>
<dbReference type="InterPro" id="IPR050344">
    <property type="entry name" value="Peptidase_M1_aminopeptidases"/>
</dbReference>
<evidence type="ECO:0000256" key="6">
    <source>
        <dbReference type="ARBA" id="ARBA00022801"/>
    </source>
</evidence>
<dbReference type="GO" id="GO:0005615">
    <property type="term" value="C:extracellular space"/>
    <property type="evidence" value="ECO:0007669"/>
    <property type="project" value="TreeGrafter"/>
</dbReference>
<evidence type="ECO:0000256" key="1">
    <source>
        <dbReference type="ARBA" id="ARBA00004609"/>
    </source>
</evidence>
<dbReference type="GO" id="GO:0042277">
    <property type="term" value="F:peptide binding"/>
    <property type="evidence" value="ECO:0007669"/>
    <property type="project" value="TreeGrafter"/>
</dbReference>
<dbReference type="Gene3D" id="2.60.40.1910">
    <property type="match status" value="1"/>
</dbReference>
<evidence type="ECO:0000313" key="16">
    <source>
        <dbReference type="Proteomes" id="UP000694867"/>
    </source>
</evidence>
<proteinExistence type="inferred from homology"/>
<feature type="domain" description="Aminopeptidase N-like N-terminal" evidence="15">
    <location>
        <begin position="15"/>
        <end position="199"/>
    </location>
</feature>
<dbReference type="Pfam" id="PF01433">
    <property type="entry name" value="Peptidase_M1"/>
    <property type="match status" value="1"/>
</dbReference>
<sequence length="864" mass="97568">MTKRSFKRLPRSIIPKNYVITLKTDFQKSVCPGSVKISLEIVETTSVILLDALDLKIQTCSLELADGAISKPKEIRLMPEDGRLELSFEQNLPLGSCALSIEFEGEINTSLRGFYKTTPKGELQAIPEAHGVTQFAATEARRCFPCWDEPSFKATFELTLIVPQHLQTLSNMDAEETTTLDDGLKKIRHPKTPKMSSYLVAFAIGKYDFLESSTKSNVRVRVYAPKGMGELGDFALKFAVKSLEFYEDYFSIPYPLPKLDLLAVNDFAYGAMENWGLVIFRQSRLLFDELRSDSSTREDVSLVVAHELAHQWFGNIVTMEWWTHLWLNEGFAQFMEILCTQAISPELGVWSQLSLELNTALTLDALDSSHPIEVPIHHPSEIDEIFDRISYSKGSAIISMLYHHIGDEKFRKGMARYLNKHEYGNAQTEDLWHALQTPEESSVLDLMQPWTSQMGFPQLSVKMVDGDLLISQEKFYSTAENAQKAVIKPTWKVPVSIATNASAAPIRVVLENDSTTVKLPTGVEWVHVNSGGTGVFRTLYEESMFNNLLVALKNKELTNDRDRFVIHADLSAQVAANYRSSAQLLQLTSILSDDESYIVWVSIRGALRELALVYQTDRDLHESIARFARQVFSKIFALLGWDESPKDDHCRALLRTLVIDALIGFDDRDVIAEAAKRFRDSLAGEASLSGNLKAAAYRGFAKSGDKTVWDTLWQMFRTAGMQEDEVKILLALGSSNDEGTIQKLLDSNLTDEIRSQQGPQVIRAIAQTSKGLPMLWQHYTKWHEKYNERFNAGILLPAFIKALTGSFSTESMASEIRSFFEKNPLSGTERSLLQSREEILRRAAWRDRDEQSLRNFFSKPPSNL</sequence>
<dbReference type="Gene3D" id="1.25.50.20">
    <property type="match status" value="1"/>
</dbReference>
<evidence type="ECO:0000256" key="12">
    <source>
        <dbReference type="RuleBase" id="RU364040"/>
    </source>
</evidence>
<gene>
    <name evidence="17" type="primary">LOC100897419</name>
</gene>
<evidence type="ECO:0000256" key="2">
    <source>
        <dbReference type="ARBA" id="ARBA00010136"/>
    </source>
</evidence>
<dbReference type="Pfam" id="PF17900">
    <property type="entry name" value="Peptidase_M1_N"/>
    <property type="match status" value="1"/>
</dbReference>
<dbReference type="PRINTS" id="PR00756">
    <property type="entry name" value="ALADIPTASE"/>
</dbReference>
<evidence type="ECO:0000256" key="9">
    <source>
        <dbReference type="PIRSR" id="PIRSR634016-1"/>
    </source>
</evidence>
<dbReference type="InterPro" id="IPR042097">
    <property type="entry name" value="Aminopeptidase_N-like_N_sf"/>
</dbReference>
<dbReference type="InterPro" id="IPR027268">
    <property type="entry name" value="Peptidase_M4/M1_CTD_sf"/>
</dbReference>
<evidence type="ECO:0000256" key="8">
    <source>
        <dbReference type="ARBA" id="ARBA00023049"/>
    </source>
</evidence>
<dbReference type="PANTHER" id="PTHR11533:SF174">
    <property type="entry name" value="PUROMYCIN-SENSITIVE AMINOPEPTIDASE-RELATED"/>
    <property type="match status" value="1"/>
</dbReference>
<evidence type="ECO:0000256" key="5">
    <source>
        <dbReference type="ARBA" id="ARBA00022723"/>
    </source>
</evidence>
<comment type="subcellular location">
    <subcellularLocation>
        <location evidence="1">Cell membrane</location>
        <topology evidence="1">Lipid-anchor</topology>
        <topology evidence="1">GPI-anchor</topology>
    </subcellularLocation>
</comment>
<feature type="domain" description="ERAP1-like C-terminal" evidence="14">
    <location>
        <begin position="525"/>
        <end position="840"/>
    </location>
</feature>
<dbReference type="InterPro" id="IPR014782">
    <property type="entry name" value="Peptidase_M1_dom"/>
</dbReference>
<keyword evidence="6 12" id="KW-0378">Hydrolase</keyword>
<evidence type="ECO:0000256" key="10">
    <source>
        <dbReference type="PIRSR" id="PIRSR634016-3"/>
    </source>
</evidence>
<dbReference type="AlphaFoldDB" id="A0AAJ7SIR1"/>
<dbReference type="GeneID" id="100897419"/>
<feature type="binding site" evidence="10">
    <location>
        <position position="306"/>
    </location>
    <ligand>
        <name>Zn(2+)</name>
        <dbReference type="ChEBI" id="CHEBI:29105"/>
        <note>catalytic</note>
    </ligand>
</feature>
<feature type="site" description="Transition state stabilizer" evidence="11">
    <location>
        <position position="391"/>
    </location>
</feature>
<dbReference type="Proteomes" id="UP000694867">
    <property type="component" value="Unplaced"/>
</dbReference>
<keyword evidence="8 12" id="KW-0482">Metalloprotease</keyword>
<accession>A0AAJ7SIR1</accession>
<keyword evidence="16" id="KW-1185">Reference proteome</keyword>
<keyword evidence="7 10" id="KW-0862">Zinc</keyword>
<keyword evidence="3 12" id="KW-0031">Aminopeptidase</keyword>
<name>A0AAJ7SIR1_9ACAR</name>
<feature type="domain" description="Peptidase M1 membrane alanine aminopeptidase" evidence="13">
    <location>
        <begin position="234"/>
        <end position="450"/>
    </location>
</feature>
<dbReference type="RefSeq" id="XP_028968786.1">
    <property type="nucleotide sequence ID" value="XM_029112953.1"/>
</dbReference>
<dbReference type="CDD" id="cd09601">
    <property type="entry name" value="M1_APN-Q_like"/>
    <property type="match status" value="1"/>
</dbReference>
<dbReference type="GO" id="GO:0008270">
    <property type="term" value="F:zinc ion binding"/>
    <property type="evidence" value="ECO:0007669"/>
    <property type="project" value="UniProtKB-UniRule"/>
</dbReference>
<evidence type="ECO:0000259" key="15">
    <source>
        <dbReference type="Pfam" id="PF17900"/>
    </source>
</evidence>
<dbReference type="SUPFAM" id="SSF55486">
    <property type="entry name" value="Metalloproteases ('zincins'), catalytic domain"/>
    <property type="match status" value="1"/>
</dbReference>
<dbReference type="Pfam" id="PF11838">
    <property type="entry name" value="ERAP1_C"/>
    <property type="match status" value="1"/>
</dbReference>
<dbReference type="InterPro" id="IPR001930">
    <property type="entry name" value="Peptidase_M1"/>
</dbReference>
<evidence type="ECO:0000256" key="11">
    <source>
        <dbReference type="PIRSR" id="PIRSR634016-4"/>
    </source>
</evidence>
<evidence type="ECO:0000313" key="17">
    <source>
        <dbReference type="RefSeq" id="XP_028968786.1"/>
    </source>
</evidence>
<reference evidence="17" key="1">
    <citation type="submission" date="2025-08" db="UniProtKB">
        <authorList>
            <consortium name="RefSeq"/>
        </authorList>
    </citation>
    <scope>IDENTIFICATION</scope>
</reference>
<dbReference type="InterPro" id="IPR045357">
    <property type="entry name" value="Aminopeptidase_N-like_N"/>
</dbReference>
<dbReference type="Gene3D" id="2.60.40.1730">
    <property type="entry name" value="tricorn interacting facor f3 domain"/>
    <property type="match status" value="1"/>
</dbReference>
<dbReference type="GO" id="GO:0070006">
    <property type="term" value="F:metalloaminopeptidase activity"/>
    <property type="evidence" value="ECO:0007669"/>
    <property type="project" value="TreeGrafter"/>
</dbReference>
<dbReference type="InterPro" id="IPR034016">
    <property type="entry name" value="M1_APN-typ"/>
</dbReference>
<dbReference type="EC" id="3.4.11.-" evidence="12"/>
<evidence type="ECO:0000259" key="14">
    <source>
        <dbReference type="Pfam" id="PF11838"/>
    </source>
</evidence>
<dbReference type="GO" id="GO:0006508">
    <property type="term" value="P:proteolysis"/>
    <property type="evidence" value="ECO:0007669"/>
    <property type="project" value="UniProtKB-KW"/>
</dbReference>